<sequence>MSDRVTHTGEVWLWTSATSPGSWHFLTIDGAAGEAIAAHEAMRRLEFGSGRGFGSVKVRVRLGKSEWATSVFPSSDHGGFILPLKAAIRKAEGITEGGEVTAELELL</sequence>
<dbReference type="Pfam" id="PF08922">
    <property type="entry name" value="DUF1905"/>
    <property type="match status" value="1"/>
</dbReference>
<dbReference type="Proteomes" id="UP001484535">
    <property type="component" value="Unassembled WGS sequence"/>
</dbReference>
<dbReference type="RefSeq" id="WP_346785960.1">
    <property type="nucleotide sequence ID" value="NZ_JBDLBR010000006.1"/>
</dbReference>
<name>A0ABV0D033_9SPHN</name>
<reference evidence="1 2" key="1">
    <citation type="submission" date="2024-05" db="EMBL/GenBank/DDBJ databases">
        <authorList>
            <person name="Park S."/>
        </authorList>
    </citation>
    <scope>NUCLEOTIDE SEQUENCE [LARGE SCALE GENOMIC DNA]</scope>
    <source>
        <strain evidence="1 2">DGU5</strain>
    </source>
</reference>
<dbReference type="EMBL" id="JBDLBR010000006">
    <property type="protein sequence ID" value="MEN7538500.1"/>
    <property type="molecule type" value="Genomic_DNA"/>
</dbReference>
<dbReference type="Gene3D" id="2.40.30.100">
    <property type="entry name" value="AF2212/PG0164-like"/>
    <property type="match status" value="1"/>
</dbReference>
<dbReference type="InterPro" id="IPR015018">
    <property type="entry name" value="DUF1905"/>
</dbReference>
<gene>
    <name evidence="1" type="ORF">ABDJ38_15070</name>
</gene>
<accession>A0ABV0D033</accession>
<keyword evidence="2" id="KW-1185">Reference proteome</keyword>
<evidence type="ECO:0000313" key="1">
    <source>
        <dbReference type="EMBL" id="MEN7538500.1"/>
    </source>
</evidence>
<proteinExistence type="predicted"/>
<evidence type="ECO:0000313" key="2">
    <source>
        <dbReference type="Proteomes" id="UP001484535"/>
    </source>
</evidence>
<dbReference type="SUPFAM" id="SSF141694">
    <property type="entry name" value="AF2212/PG0164-like"/>
    <property type="match status" value="1"/>
</dbReference>
<protein>
    <submittedName>
        <fullName evidence="1">DUF1905 domain-containing protein</fullName>
    </submittedName>
</protein>
<organism evidence="1 2">
    <name type="scientific">Aurantiacibacter flavus</name>
    <dbReference type="NCBI Taxonomy" id="3145232"/>
    <lineage>
        <taxon>Bacteria</taxon>
        <taxon>Pseudomonadati</taxon>
        <taxon>Pseudomonadota</taxon>
        <taxon>Alphaproteobacteria</taxon>
        <taxon>Sphingomonadales</taxon>
        <taxon>Erythrobacteraceae</taxon>
        <taxon>Aurantiacibacter</taxon>
    </lineage>
</organism>
<dbReference type="InterPro" id="IPR037079">
    <property type="entry name" value="AF2212/PG0164-like_sf"/>
</dbReference>
<comment type="caution">
    <text evidence="1">The sequence shown here is derived from an EMBL/GenBank/DDBJ whole genome shotgun (WGS) entry which is preliminary data.</text>
</comment>